<feature type="compositionally biased region" description="Gly residues" evidence="1">
    <location>
        <begin position="465"/>
        <end position="476"/>
    </location>
</feature>
<name>A0A645A1F5_9ZZZZ</name>
<accession>A0A645A1F5</accession>
<feature type="region of interest" description="Disordered" evidence="1">
    <location>
        <begin position="381"/>
        <end position="476"/>
    </location>
</feature>
<organism evidence="2">
    <name type="scientific">bioreactor metagenome</name>
    <dbReference type="NCBI Taxonomy" id="1076179"/>
    <lineage>
        <taxon>unclassified sequences</taxon>
        <taxon>metagenomes</taxon>
        <taxon>ecological metagenomes</taxon>
    </lineage>
</organism>
<sequence>MPHHQRPDASGPPVVPGVEAAEHLVAAVLEPALLQRRTDVVDQPDGEPLVVDRRQCGRQHLLGLEQVVQVGARVVRAGVAVARGVDRAEIAPVLGPGDVEPAVARVEGGVARDPGGLDAVEGVGPVLDRGEEVVRLGDAEQVPRLVGRQLVADPADDGAQVRLLQRPTDAEPVESAPVDRHLGQAAGGGPAQVLVLGALDHPEQRLVRPADPLLGQPSMLDQATPGPAPGALDRLHLVRPGVHQRRQLVEGEHDVGAQLVLDPHRHLGGEAELIAVEVGEEGHPVLVDERPPRLALGDHVVVLQAGGVHRQDLLEPGTEAHHLEAPGIGEGRPRPVHEGAESTGLVDDVGARLQIQVVRVRQHRLGTELLDLAGRDRLHRGLGTDRHERRGPDLPVRGADHPRTPPPVVQLDLATETERRRTSRRARPAASPPGGLFRDALPNVVSPDGPWGGLRRALPRDVGDWTGGLTGQGSSR</sequence>
<reference evidence="2" key="1">
    <citation type="submission" date="2019-08" db="EMBL/GenBank/DDBJ databases">
        <authorList>
            <person name="Kucharzyk K."/>
            <person name="Murdoch R.W."/>
            <person name="Higgins S."/>
            <person name="Loffler F."/>
        </authorList>
    </citation>
    <scope>NUCLEOTIDE SEQUENCE</scope>
</reference>
<dbReference type="AlphaFoldDB" id="A0A645A1F5"/>
<dbReference type="EMBL" id="VSSQ01011515">
    <property type="protein sequence ID" value="MPM47030.1"/>
    <property type="molecule type" value="Genomic_DNA"/>
</dbReference>
<evidence type="ECO:0000256" key="1">
    <source>
        <dbReference type="SAM" id="MobiDB-lite"/>
    </source>
</evidence>
<gene>
    <name evidence="2" type="ORF">SDC9_93738</name>
</gene>
<feature type="region of interest" description="Disordered" evidence="1">
    <location>
        <begin position="323"/>
        <end position="342"/>
    </location>
</feature>
<feature type="compositionally biased region" description="Basic and acidic residues" evidence="1">
    <location>
        <begin position="382"/>
        <end position="403"/>
    </location>
</feature>
<comment type="caution">
    <text evidence="2">The sequence shown here is derived from an EMBL/GenBank/DDBJ whole genome shotgun (WGS) entry which is preliminary data.</text>
</comment>
<protein>
    <submittedName>
        <fullName evidence="2">Uncharacterized protein</fullName>
    </submittedName>
</protein>
<proteinExistence type="predicted"/>
<evidence type="ECO:0000313" key="2">
    <source>
        <dbReference type="EMBL" id="MPM47030.1"/>
    </source>
</evidence>
<feature type="compositionally biased region" description="Basic and acidic residues" evidence="1">
    <location>
        <begin position="331"/>
        <end position="340"/>
    </location>
</feature>